<dbReference type="Gene3D" id="2.70.98.30">
    <property type="entry name" value="Golgi alpha-mannosidase II, domain 4"/>
    <property type="match status" value="1"/>
</dbReference>
<feature type="signal peptide" evidence="11">
    <location>
        <begin position="1"/>
        <end position="20"/>
    </location>
</feature>
<dbReference type="PANTHER" id="PTHR11607">
    <property type="entry name" value="ALPHA-MANNOSIDASE"/>
    <property type="match status" value="1"/>
</dbReference>
<dbReference type="Pfam" id="PF09261">
    <property type="entry name" value="Alpha-mann_mid"/>
    <property type="match status" value="1"/>
</dbReference>
<evidence type="ECO:0000256" key="10">
    <source>
        <dbReference type="ARBA" id="ARBA00023295"/>
    </source>
</evidence>
<dbReference type="Gene3D" id="1.20.1270.50">
    <property type="entry name" value="Glycoside hydrolase family 38, central domain"/>
    <property type="match status" value="1"/>
</dbReference>
<keyword evidence="8" id="KW-1015">Disulfide bond</keyword>
<name>A0A9Q0WCA1_9ROSI</name>
<keyword evidence="9" id="KW-0325">Glycoprotein</keyword>
<evidence type="ECO:0000256" key="3">
    <source>
        <dbReference type="ARBA" id="ARBA00012752"/>
    </source>
</evidence>
<feature type="chain" id="PRO_5040543275" description="Alpha-mannosidase" evidence="11">
    <location>
        <begin position="21"/>
        <end position="941"/>
    </location>
</feature>
<dbReference type="InterPro" id="IPR015341">
    <property type="entry name" value="Glyco_hydro_38_cen"/>
</dbReference>
<dbReference type="FunFam" id="2.60.40.1360:FF:000001">
    <property type="entry name" value="Alpha-mannosidase"/>
    <property type="match status" value="1"/>
</dbReference>
<dbReference type="FunFam" id="2.60.40.1180:FF:000015">
    <property type="entry name" value="Alpha-mannosidase"/>
    <property type="match status" value="1"/>
</dbReference>
<comment type="similarity">
    <text evidence="2 11">Belongs to the glycosyl hydrolase 38 family.</text>
</comment>
<gene>
    <name evidence="13" type="ORF">OIU74_023228</name>
</gene>
<dbReference type="GO" id="GO:0046872">
    <property type="term" value="F:metal ion binding"/>
    <property type="evidence" value="ECO:0007669"/>
    <property type="project" value="UniProtKB-KW"/>
</dbReference>
<dbReference type="AlphaFoldDB" id="A0A9Q0WCA1"/>
<comment type="cofactor">
    <cofactor evidence="11">
        <name>Zn(2+)</name>
        <dbReference type="ChEBI" id="CHEBI:29105"/>
    </cofactor>
    <text evidence="11">Binds 1 zinc ion per subunit.</text>
</comment>
<reference evidence="13" key="2">
    <citation type="journal article" date="2023" name="Int. J. Mol. Sci.">
        <title>De Novo Assembly and Annotation of 11 Diverse Shrub Willow (Salix) Genomes Reveals Novel Gene Organization in Sex-Linked Regions.</title>
        <authorList>
            <person name="Hyden B."/>
            <person name="Feng K."/>
            <person name="Yates T.B."/>
            <person name="Jawdy S."/>
            <person name="Cereghino C."/>
            <person name="Smart L.B."/>
            <person name="Muchero W."/>
        </authorList>
    </citation>
    <scope>NUCLEOTIDE SEQUENCE</scope>
    <source>
        <tissue evidence="13">Shoot tip</tissue>
    </source>
</reference>
<proteinExistence type="inferred from homology"/>
<evidence type="ECO:0000259" key="12">
    <source>
        <dbReference type="SMART" id="SM00872"/>
    </source>
</evidence>
<protein>
    <recommendedName>
        <fullName evidence="3 11">Alpha-mannosidase</fullName>
        <ecNumber evidence="11">3.2.1.-</ecNumber>
    </recommendedName>
</protein>
<dbReference type="InterPro" id="IPR011013">
    <property type="entry name" value="Gal_mutarotase_sf_dom"/>
</dbReference>
<dbReference type="InterPro" id="IPR000602">
    <property type="entry name" value="Glyco_hydro_38_N"/>
</dbReference>
<dbReference type="EC" id="3.2.1.-" evidence="11"/>
<dbReference type="Proteomes" id="UP001151752">
    <property type="component" value="Chromosome 12"/>
</dbReference>
<accession>A0A9Q0WCA1</accession>
<evidence type="ECO:0000256" key="6">
    <source>
        <dbReference type="ARBA" id="ARBA00022801"/>
    </source>
</evidence>
<dbReference type="InterPro" id="IPR050843">
    <property type="entry name" value="Glycosyl_Hydrlase_38"/>
</dbReference>
<dbReference type="Pfam" id="PF17677">
    <property type="entry name" value="Glyco_hydro38C2"/>
    <property type="match status" value="1"/>
</dbReference>
<keyword evidence="5 11" id="KW-0732">Signal</keyword>
<dbReference type="PANTHER" id="PTHR11607:SF3">
    <property type="entry name" value="LYSOSOMAL ALPHA-MANNOSIDASE"/>
    <property type="match status" value="1"/>
</dbReference>
<dbReference type="EMBL" id="JAPFFM010000004">
    <property type="protein sequence ID" value="KAJ6764304.1"/>
    <property type="molecule type" value="Genomic_DNA"/>
</dbReference>
<evidence type="ECO:0000256" key="4">
    <source>
        <dbReference type="ARBA" id="ARBA00022723"/>
    </source>
</evidence>
<comment type="caution">
    <text evidence="13">The sequence shown here is derived from an EMBL/GenBank/DDBJ whole genome shotgun (WGS) entry which is preliminary data.</text>
</comment>
<dbReference type="InterPro" id="IPR048534">
    <property type="entry name" value="Man2a1-like_dom"/>
</dbReference>
<evidence type="ECO:0000256" key="1">
    <source>
        <dbReference type="ARBA" id="ARBA00000365"/>
    </source>
</evidence>
<dbReference type="Gene3D" id="2.60.40.1360">
    <property type="match status" value="1"/>
</dbReference>
<evidence type="ECO:0000256" key="5">
    <source>
        <dbReference type="ARBA" id="ARBA00022729"/>
    </source>
</evidence>
<dbReference type="Gene3D" id="2.60.40.1180">
    <property type="entry name" value="Golgi alpha-mannosidase II"/>
    <property type="match status" value="1"/>
</dbReference>
<sequence>MGAVQACFLFVLVGLLCVESKYIKYDTSSVIVPGKINVHLVAHTHDDVGWLKTVDQYYVGSNNSIQGACVQNVLDSIVPALLADKNRKFIYVEQAFFQRWWRDQSEEVQNVVKQLVSSGQLELINGELVGKLIPLDIQQCRLTCWGQRLDLTLFFFGRIDYQDRAKRKGDKSLEVVWRGSKSLGSSAQIFAGAFPQNYEPPINLYYEVNDDSPILQDNPSLFDYNVGERVNEFVSATMDQANITRTNHVMWTMGTDFKYQYAHTWYKQMDKFIHYVNQDGRVNALYSTPSIYTDAKYATNESWPLKTDDFFPYADIVNAYWTGYFTSRPALKGYVRKMSGYYLAARQLEFFKGRSKAGPNTDSLADALSLAQHHDADMRRLKRLLENHFPVLQNRHQKEVARVQTNKFQQCLLLNISYCPPSEVDLSKGNSLVVVVYNSLGWKREDVIRIPVINENVAVKDAGGKEIESQLLPLLNDSVGIRDYYSKAYLGMASNVTPKYWLAFTASLPPLGFNTYIISSSSSTASRAASTSSQVYDTKVSQNDTVEIGPGNLKLIYSGKGQLTQYINSRSLVKESVEQSYSYYAGDDGSKDKQASGAYIFRPNGTYSINAEGQDVFTVLRGPLLDEVHQRISSWIYQITRVYKGKEHAEVEFTVGPIPIEDGVGKEVVTKITTTVKNNKKFYTDSSGRDFIERVRDYRKDWELQVNQPIAGNYYPINLGLYMQDNSSEFSILLELMLHRRLLFDDSRGVGEALNETVCVLEDCRGLTIVGKYFLRIDPLREGAKWRRLYGQEIYSPLLLAFAEQDGDSWASSHIATFSAMDPTYALPDNVAILTLQELNDGKVLLRLAHLYEVGEDKDLSVMASVELKKVFPNKKINRITETSLSANQERVEMEKKRLVWKVEGSSGEEPKVVRGGPIDPTTLVVQLAPMEIRTFHITFD</sequence>
<dbReference type="SUPFAM" id="SSF88713">
    <property type="entry name" value="Glycoside hydrolase/deacetylase"/>
    <property type="match status" value="1"/>
</dbReference>
<keyword evidence="14" id="KW-1185">Reference proteome</keyword>
<dbReference type="InterPro" id="IPR028995">
    <property type="entry name" value="Glyco_hydro_57/38_cen_sf"/>
</dbReference>
<evidence type="ECO:0000256" key="9">
    <source>
        <dbReference type="ARBA" id="ARBA00023180"/>
    </source>
</evidence>
<dbReference type="SMART" id="SM00872">
    <property type="entry name" value="Alpha-mann_mid"/>
    <property type="match status" value="1"/>
</dbReference>
<dbReference type="GO" id="GO:0004559">
    <property type="term" value="F:alpha-mannosidase activity"/>
    <property type="evidence" value="ECO:0007669"/>
    <property type="project" value="UniProtKB-EC"/>
</dbReference>
<dbReference type="FunFam" id="1.20.1270.50:FF:000002">
    <property type="entry name" value="Alpha-mannosidase"/>
    <property type="match status" value="1"/>
</dbReference>
<dbReference type="InterPro" id="IPR027291">
    <property type="entry name" value="Glyco_hydro_38_N_sf"/>
</dbReference>
<dbReference type="SUPFAM" id="SSF88688">
    <property type="entry name" value="Families 57/38 glycoside transferase middle domain"/>
    <property type="match status" value="1"/>
</dbReference>
<dbReference type="InterPro" id="IPR011682">
    <property type="entry name" value="Glyco_hydro_38_C"/>
</dbReference>
<evidence type="ECO:0000313" key="13">
    <source>
        <dbReference type="EMBL" id="KAJ6764304.1"/>
    </source>
</evidence>
<dbReference type="SUPFAM" id="SSF74650">
    <property type="entry name" value="Galactose mutarotase-like"/>
    <property type="match status" value="1"/>
</dbReference>
<evidence type="ECO:0000256" key="7">
    <source>
        <dbReference type="ARBA" id="ARBA00022833"/>
    </source>
</evidence>
<keyword evidence="10 11" id="KW-0326">Glycosidase</keyword>
<dbReference type="Pfam" id="PF21260">
    <property type="entry name" value="Laman-like_dom"/>
    <property type="match status" value="1"/>
</dbReference>
<dbReference type="Gene3D" id="3.20.110.10">
    <property type="entry name" value="Glycoside hydrolase 38, N terminal domain"/>
    <property type="match status" value="2"/>
</dbReference>
<feature type="domain" description="Glycoside hydrolase family 38 central" evidence="12">
    <location>
        <begin position="319"/>
        <end position="382"/>
    </location>
</feature>
<organism evidence="13 14">
    <name type="scientific">Salix koriyanagi</name>
    <dbReference type="NCBI Taxonomy" id="2511006"/>
    <lineage>
        <taxon>Eukaryota</taxon>
        <taxon>Viridiplantae</taxon>
        <taxon>Streptophyta</taxon>
        <taxon>Embryophyta</taxon>
        <taxon>Tracheophyta</taxon>
        <taxon>Spermatophyta</taxon>
        <taxon>Magnoliopsida</taxon>
        <taxon>eudicotyledons</taxon>
        <taxon>Gunneridae</taxon>
        <taxon>Pentapetalae</taxon>
        <taxon>rosids</taxon>
        <taxon>fabids</taxon>
        <taxon>Malpighiales</taxon>
        <taxon>Salicaceae</taxon>
        <taxon>Saliceae</taxon>
        <taxon>Salix</taxon>
    </lineage>
</organism>
<dbReference type="InterPro" id="IPR037094">
    <property type="entry name" value="Glyco_hydro_38_cen_sf"/>
</dbReference>
<dbReference type="InterPro" id="IPR013780">
    <property type="entry name" value="Glyco_hydro_b"/>
</dbReference>
<reference evidence="13" key="1">
    <citation type="submission" date="2022-11" db="EMBL/GenBank/DDBJ databases">
        <authorList>
            <person name="Hyden B.L."/>
            <person name="Feng K."/>
            <person name="Yates T."/>
            <person name="Jawdy S."/>
            <person name="Smart L.B."/>
            <person name="Muchero W."/>
        </authorList>
    </citation>
    <scope>NUCLEOTIDE SEQUENCE</scope>
    <source>
        <tissue evidence="13">Shoot tip</tissue>
    </source>
</reference>
<dbReference type="Pfam" id="PF07748">
    <property type="entry name" value="Glyco_hydro_38C"/>
    <property type="match status" value="1"/>
</dbReference>
<dbReference type="GO" id="GO:0030246">
    <property type="term" value="F:carbohydrate binding"/>
    <property type="evidence" value="ECO:0007669"/>
    <property type="project" value="InterPro"/>
</dbReference>
<dbReference type="Pfam" id="PF01074">
    <property type="entry name" value="Glyco_hydro_38N"/>
    <property type="match status" value="2"/>
</dbReference>
<dbReference type="InterPro" id="IPR041147">
    <property type="entry name" value="GH38_C"/>
</dbReference>
<evidence type="ECO:0000313" key="14">
    <source>
        <dbReference type="Proteomes" id="UP001151752"/>
    </source>
</evidence>
<evidence type="ECO:0000256" key="2">
    <source>
        <dbReference type="ARBA" id="ARBA00009792"/>
    </source>
</evidence>
<comment type="catalytic activity">
    <reaction evidence="1">
        <text>Hydrolysis of terminal, non-reducing alpha-D-mannose residues in alpha-D-mannosides.</text>
        <dbReference type="EC" id="3.2.1.24"/>
    </reaction>
</comment>
<evidence type="ECO:0000256" key="8">
    <source>
        <dbReference type="ARBA" id="ARBA00023157"/>
    </source>
</evidence>
<keyword evidence="7 11" id="KW-0862">Zinc</keyword>
<keyword evidence="6 11" id="KW-0378">Hydrolase</keyword>
<keyword evidence="4 11" id="KW-0479">Metal-binding</keyword>
<evidence type="ECO:0000256" key="11">
    <source>
        <dbReference type="RuleBase" id="RU361199"/>
    </source>
</evidence>
<dbReference type="GO" id="GO:0006013">
    <property type="term" value="P:mannose metabolic process"/>
    <property type="evidence" value="ECO:0007669"/>
    <property type="project" value="InterPro"/>
</dbReference>
<dbReference type="InterPro" id="IPR011330">
    <property type="entry name" value="Glyco_hydro/deAcase_b/a-brl"/>
</dbReference>